<feature type="region of interest" description="Disordered" evidence="1">
    <location>
        <begin position="382"/>
        <end position="437"/>
    </location>
</feature>
<sequence>MAAETEGIALLSMYGDDEEEEEGSVAPKVEEAATASSPEHYGGEEGDENLKYSCKKNDYTPQSFPYKSPQTLTSPSPFLPPDEADLKTLRSPFPQRTPTPQPPASRSQLSSPFNLTSPYPSPAPVPPPSIREQSVSIQEFQDGQRPRRSALAIVDYAQDEAAMSPDTEVMEIKNFGRVVLGAELHVSEWNVEGTTPVTSQSLTPSSQEPFPPSDSHEQSKSEANIAMDICGTESELAEVKVSPTVSTDMQIDKPLQSFLPPAVTTKCSDELQEKINKFLTYKKAGKSFNADLRNRKDYRNPNFLQHAVSYQDIDEIGTCFSKEVFDPHGYDKCDYYDEMEADMKRELERKEQERKTSQKIELVSGGIQHPLGVAPSLKMNAPSPASGVPTLLNSSLPPNPAIGDALKDGRMNKKSKWDKVDGDTKIPSGGQDNPPSVSVHTAHLSAANAGTGYSAFAVQLSEREGRQVWLQILAVCRSLRRERVRRCEQSKPAGRMRACVAVDRCADESEFGDAIDGRRDVIDTGTGRRSQRERGRQLKRKEAEERKTGERKFDKRS</sequence>
<feature type="region of interest" description="Disordered" evidence="1">
    <location>
        <begin position="194"/>
        <end position="222"/>
    </location>
</feature>
<evidence type="ECO:0000256" key="1">
    <source>
        <dbReference type="SAM" id="MobiDB-lite"/>
    </source>
</evidence>
<organism evidence="2 3">
    <name type="scientific">Platanthera guangdongensis</name>
    <dbReference type="NCBI Taxonomy" id="2320717"/>
    <lineage>
        <taxon>Eukaryota</taxon>
        <taxon>Viridiplantae</taxon>
        <taxon>Streptophyta</taxon>
        <taxon>Embryophyta</taxon>
        <taxon>Tracheophyta</taxon>
        <taxon>Spermatophyta</taxon>
        <taxon>Magnoliopsida</taxon>
        <taxon>Liliopsida</taxon>
        <taxon>Asparagales</taxon>
        <taxon>Orchidaceae</taxon>
        <taxon>Orchidoideae</taxon>
        <taxon>Orchideae</taxon>
        <taxon>Orchidinae</taxon>
        <taxon>Platanthera</taxon>
    </lineage>
</organism>
<dbReference type="PANTHER" id="PTHR13464:SF0">
    <property type="entry name" value="SAP30-BINDING PROTEIN"/>
    <property type="match status" value="1"/>
</dbReference>
<proteinExistence type="predicted"/>
<dbReference type="Proteomes" id="UP001412067">
    <property type="component" value="Unassembled WGS sequence"/>
</dbReference>
<keyword evidence="3" id="KW-1185">Reference proteome</keyword>
<feature type="compositionally biased region" description="Polar residues" evidence="1">
    <location>
        <begin position="131"/>
        <end position="141"/>
    </location>
</feature>
<feature type="compositionally biased region" description="Basic and acidic residues" evidence="1">
    <location>
        <begin position="530"/>
        <end position="557"/>
    </location>
</feature>
<dbReference type="PANTHER" id="PTHR13464">
    <property type="entry name" value="TRANSCRIPTIONAL REGULATOR PROTEIN HCNGP"/>
    <property type="match status" value="1"/>
</dbReference>
<feature type="compositionally biased region" description="Pro residues" evidence="1">
    <location>
        <begin position="119"/>
        <end position="129"/>
    </location>
</feature>
<protein>
    <recommendedName>
        <fullName evidence="4">SAP30-binding protein</fullName>
    </recommendedName>
</protein>
<feature type="compositionally biased region" description="Polar residues" evidence="1">
    <location>
        <begin position="194"/>
        <end position="208"/>
    </location>
</feature>
<gene>
    <name evidence="2" type="ORF">KSP40_PGU015832</name>
</gene>
<reference evidence="2 3" key="1">
    <citation type="journal article" date="2022" name="Nat. Plants">
        <title>Genomes of leafy and leafless Platanthera orchids illuminate the evolution of mycoheterotrophy.</title>
        <authorList>
            <person name="Li M.H."/>
            <person name="Liu K.W."/>
            <person name="Li Z."/>
            <person name="Lu H.C."/>
            <person name="Ye Q.L."/>
            <person name="Zhang D."/>
            <person name="Wang J.Y."/>
            <person name="Li Y.F."/>
            <person name="Zhong Z.M."/>
            <person name="Liu X."/>
            <person name="Yu X."/>
            <person name="Liu D.K."/>
            <person name="Tu X.D."/>
            <person name="Liu B."/>
            <person name="Hao Y."/>
            <person name="Liao X.Y."/>
            <person name="Jiang Y.T."/>
            <person name="Sun W.H."/>
            <person name="Chen J."/>
            <person name="Chen Y.Q."/>
            <person name="Ai Y."/>
            <person name="Zhai J.W."/>
            <person name="Wu S.S."/>
            <person name="Zhou Z."/>
            <person name="Hsiao Y.Y."/>
            <person name="Wu W.L."/>
            <person name="Chen Y.Y."/>
            <person name="Lin Y.F."/>
            <person name="Hsu J.L."/>
            <person name="Li C.Y."/>
            <person name="Wang Z.W."/>
            <person name="Zhao X."/>
            <person name="Zhong W.Y."/>
            <person name="Ma X.K."/>
            <person name="Ma L."/>
            <person name="Huang J."/>
            <person name="Chen G.Z."/>
            <person name="Huang M.Z."/>
            <person name="Huang L."/>
            <person name="Peng D.H."/>
            <person name="Luo Y.B."/>
            <person name="Zou S.Q."/>
            <person name="Chen S.P."/>
            <person name="Lan S."/>
            <person name="Tsai W.C."/>
            <person name="Van de Peer Y."/>
            <person name="Liu Z.J."/>
        </authorList>
    </citation>
    <scope>NUCLEOTIDE SEQUENCE [LARGE SCALE GENOMIC DNA]</scope>
    <source>
        <strain evidence="2">Lor288</strain>
    </source>
</reference>
<dbReference type="InterPro" id="IPR012479">
    <property type="entry name" value="SAP30BP"/>
</dbReference>
<evidence type="ECO:0008006" key="4">
    <source>
        <dbReference type="Google" id="ProtNLM"/>
    </source>
</evidence>
<accession>A0ABR2M4E5</accession>
<evidence type="ECO:0000313" key="2">
    <source>
        <dbReference type="EMBL" id="KAK8958521.1"/>
    </source>
</evidence>
<dbReference type="EMBL" id="JBBWWR010000012">
    <property type="protein sequence ID" value="KAK8958521.1"/>
    <property type="molecule type" value="Genomic_DNA"/>
</dbReference>
<feature type="compositionally biased region" description="Polar residues" evidence="1">
    <location>
        <begin position="59"/>
        <end position="76"/>
    </location>
</feature>
<name>A0ABR2M4E5_9ASPA</name>
<feature type="compositionally biased region" description="Basic and acidic residues" evidence="1">
    <location>
        <begin position="405"/>
        <end position="424"/>
    </location>
</feature>
<comment type="caution">
    <text evidence="2">The sequence shown here is derived from an EMBL/GenBank/DDBJ whole genome shotgun (WGS) entry which is preliminary data.</text>
</comment>
<evidence type="ECO:0000313" key="3">
    <source>
        <dbReference type="Proteomes" id="UP001412067"/>
    </source>
</evidence>
<feature type="region of interest" description="Disordered" evidence="1">
    <location>
        <begin position="517"/>
        <end position="557"/>
    </location>
</feature>
<dbReference type="Pfam" id="PF07818">
    <property type="entry name" value="HCNGP"/>
    <property type="match status" value="1"/>
</dbReference>
<feature type="region of interest" description="Disordered" evidence="1">
    <location>
        <begin position="1"/>
        <end position="147"/>
    </location>
</feature>